<dbReference type="EMBL" id="QVNQ01000002">
    <property type="protein sequence ID" value="RFS86347.1"/>
    <property type="molecule type" value="Genomic_DNA"/>
</dbReference>
<evidence type="ECO:0000313" key="9">
    <source>
        <dbReference type="Proteomes" id="UP000262882"/>
    </source>
</evidence>
<dbReference type="Gene3D" id="3.20.20.70">
    <property type="entry name" value="Aldolase class I"/>
    <property type="match status" value="1"/>
</dbReference>
<keyword evidence="5" id="KW-0501">Molybdenum cofactor biosynthesis</keyword>
<dbReference type="PANTHER" id="PTHR22960">
    <property type="entry name" value="MOLYBDOPTERIN COFACTOR SYNTHESIS PROTEIN A"/>
    <property type="match status" value="1"/>
</dbReference>
<dbReference type="PANTHER" id="PTHR22960:SF0">
    <property type="entry name" value="MOLYBDENUM COFACTOR BIOSYNTHESIS PROTEIN 1"/>
    <property type="match status" value="1"/>
</dbReference>
<evidence type="ECO:0000259" key="7">
    <source>
        <dbReference type="Pfam" id="PF04055"/>
    </source>
</evidence>
<dbReference type="AlphaFoldDB" id="A0A372GLS5"/>
<comment type="caution">
    <text evidence="8">The sequence shown here is derived from an EMBL/GenBank/DDBJ whole genome shotgun (WGS) entry which is preliminary data.</text>
</comment>
<proteinExistence type="predicted"/>
<sequence length="359" mass="39507">MAENSCRTVEVEQPDAMPGPGRRYTVRARRLRRPSAKKDIPRPRGGRSGRVSIYAATNGVGFVPAMMSPDEGFVSALVSMRDLLDINEIHLTGGEPTLHPRLPELIAIARSLGLTVAMTSNGENGARLIPRCVAAGLSRVNFSVFGTTAAELAEVQGTRYTSERLGRRKLDALADSIDTAIGLEVSTSANLVVPDYSHKQRVINLLEHYSTRLSVRLLNSLDGGVASIKGIYGVLQDLGAVPTGRLLIAGTSGARTTYRLPSGRLVHFKQIRPVRLPRTCASCRFNNDREYQEGYYGLRLYCDRDGRYQVGVCIQRMDLCQPVEQFVTGDAAREVLRFRETEYATLRENHGERPSDTGD</sequence>
<evidence type="ECO:0000256" key="2">
    <source>
        <dbReference type="ARBA" id="ARBA00022723"/>
    </source>
</evidence>
<dbReference type="CDD" id="cd01335">
    <property type="entry name" value="Radical_SAM"/>
    <property type="match status" value="1"/>
</dbReference>
<keyword evidence="2" id="KW-0479">Metal-binding</keyword>
<dbReference type="Proteomes" id="UP000262882">
    <property type="component" value="Unassembled WGS sequence"/>
</dbReference>
<evidence type="ECO:0000313" key="8">
    <source>
        <dbReference type="EMBL" id="RFS86347.1"/>
    </source>
</evidence>
<gene>
    <name evidence="8" type="ORF">D0T12_07045</name>
</gene>
<evidence type="ECO:0000256" key="3">
    <source>
        <dbReference type="ARBA" id="ARBA00023004"/>
    </source>
</evidence>
<dbReference type="Pfam" id="PF04055">
    <property type="entry name" value="Radical_SAM"/>
    <property type="match status" value="1"/>
</dbReference>
<dbReference type="SUPFAM" id="SSF102114">
    <property type="entry name" value="Radical SAM enzymes"/>
    <property type="match status" value="1"/>
</dbReference>
<evidence type="ECO:0000256" key="1">
    <source>
        <dbReference type="ARBA" id="ARBA00022691"/>
    </source>
</evidence>
<organism evidence="8 9">
    <name type="scientific">Actinomadura spongiicola</name>
    <dbReference type="NCBI Taxonomy" id="2303421"/>
    <lineage>
        <taxon>Bacteria</taxon>
        <taxon>Bacillati</taxon>
        <taxon>Actinomycetota</taxon>
        <taxon>Actinomycetes</taxon>
        <taxon>Streptosporangiales</taxon>
        <taxon>Thermomonosporaceae</taxon>
        <taxon>Actinomadura</taxon>
    </lineage>
</organism>
<dbReference type="InterPro" id="IPR058240">
    <property type="entry name" value="rSAM_sf"/>
</dbReference>
<dbReference type="InterPro" id="IPR007197">
    <property type="entry name" value="rSAM"/>
</dbReference>
<dbReference type="InterPro" id="IPR050105">
    <property type="entry name" value="MoCo_biosynth_MoaA/MoaC"/>
</dbReference>
<dbReference type="GO" id="GO:0061798">
    <property type="term" value="F:GTP 3',8'-cyclase activity"/>
    <property type="evidence" value="ECO:0007669"/>
    <property type="project" value="TreeGrafter"/>
</dbReference>
<dbReference type="GO" id="GO:0061799">
    <property type="term" value="F:cyclic pyranopterin monophosphate synthase activity"/>
    <property type="evidence" value="ECO:0007669"/>
    <property type="project" value="TreeGrafter"/>
</dbReference>
<keyword evidence="1" id="KW-0949">S-adenosyl-L-methionine</keyword>
<protein>
    <submittedName>
        <fullName evidence="8">Radical SAM protein</fullName>
    </submittedName>
</protein>
<evidence type="ECO:0000256" key="6">
    <source>
        <dbReference type="SAM" id="MobiDB-lite"/>
    </source>
</evidence>
<dbReference type="GO" id="GO:0006777">
    <property type="term" value="P:Mo-molybdopterin cofactor biosynthetic process"/>
    <property type="evidence" value="ECO:0007669"/>
    <property type="project" value="UniProtKB-KW"/>
</dbReference>
<feature type="region of interest" description="Disordered" evidence="6">
    <location>
        <begin position="1"/>
        <end position="21"/>
    </location>
</feature>
<evidence type="ECO:0000256" key="4">
    <source>
        <dbReference type="ARBA" id="ARBA00023014"/>
    </source>
</evidence>
<keyword evidence="9" id="KW-1185">Reference proteome</keyword>
<dbReference type="GO" id="GO:0051536">
    <property type="term" value="F:iron-sulfur cluster binding"/>
    <property type="evidence" value="ECO:0007669"/>
    <property type="project" value="UniProtKB-KW"/>
</dbReference>
<accession>A0A372GLS5</accession>
<keyword evidence="4" id="KW-0411">Iron-sulfur</keyword>
<dbReference type="InterPro" id="IPR013785">
    <property type="entry name" value="Aldolase_TIM"/>
</dbReference>
<name>A0A372GLS5_9ACTN</name>
<keyword evidence="3" id="KW-0408">Iron</keyword>
<evidence type="ECO:0000256" key="5">
    <source>
        <dbReference type="ARBA" id="ARBA00023150"/>
    </source>
</evidence>
<dbReference type="GO" id="GO:0046872">
    <property type="term" value="F:metal ion binding"/>
    <property type="evidence" value="ECO:0007669"/>
    <property type="project" value="UniProtKB-KW"/>
</dbReference>
<reference evidence="8 9" key="1">
    <citation type="submission" date="2018-08" db="EMBL/GenBank/DDBJ databases">
        <title>Actinomadura spongicola sp. nov., isolated from marine sponge Leucetta chagosensis.</title>
        <authorList>
            <person name="Li L."/>
            <person name="Lin H.W."/>
        </authorList>
    </citation>
    <scope>NUCLEOTIDE SEQUENCE [LARGE SCALE GENOMIC DNA]</scope>
    <source>
        <strain evidence="8 9">LHW52907</strain>
    </source>
</reference>
<feature type="domain" description="Radical SAM core" evidence="7">
    <location>
        <begin position="86"/>
        <end position="186"/>
    </location>
</feature>